<dbReference type="Pfam" id="PF12770">
    <property type="entry name" value="CHAT"/>
    <property type="match status" value="1"/>
</dbReference>
<evidence type="ECO:0000259" key="4">
    <source>
        <dbReference type="Pfam" id="PF12770"/>
    </source>
</evidence>
<dbReference type="EMBL" id="CAJVCH010357878">
    <property type="protein sequence ID" value="CAG7815969.1"/>
    <property type="molecule type" value="Genomic_DNA"/>
</dbReference>
<comment type="caution">
    <text evidence="6">The sequence shown here is derived from an EMBL/GenBank/DDBJ whole genome shotgun (WGS) entry which is preliminary data.</text>
</comment>
<feature type="repeat" description="TPR" evidence="1">
    <location>
        <begin position="1033"/>
        <end position="1066"/>
    </location>
</feature>
<dbReference type="Pfam" id="PF13176">
    <property type="entry name" value="TPR_7"/>
    <property type="match status" value="2"/>
</dbReference>
<dbReference type="SMART" id="SM00028">
    <property type="entry name" value="TPR"/>
    <property type="match status" value="26"/>
</dbReference>
<evidence type="ECO:0000313" key="6">
    <source>
        <dbReference type="EMBL" id="CAG7815969.1"/>
    </source>
</evidence>
<dbReference type="InterPro" id="IPR058900">
    <property type="entry name" value="TTC28_C"/>
</dbReference>
<dbReference type="InterPro" id="IPR011717">
    <property type="entry name" value="TPR-4"/>
</dbReference>
<dbReference type="Pfam" id="PF07721">
    <property type="entry name" value="TPR_4"/>
    <property type="match status" value="1"/>
</dbReference>
<dbReference type="FunFam" id="1.25.40.10:FF:000040">
    <property type="entry name" value="Tetratricopeptide repeat domain 28"/>
    <property type="match status" value="1"/>
</dbReference>
<feature type="compositionally biased region" description="Low complexity" evidence="3">
    <location>
        <begin position="1"/>
        <end position="20"/>
    </location>
</feature>
<reference evidence="6" key="1">
    <citation type="submission" date="2021-06" db="EMBL/GenBank/DDBJ databases">
        <authorList>
            <person name="Hodson N. C."/>
            <person name="Mongue J. A."/>
            <person name="Jaron S. K."/>
        </authorList>
    </citation>
    <scope>NUCLEOTIDE SEQUENCE</scope>
</reference>
<feature type="region of interest" description="Disordered" evidence="3">
    <location>
        <begin position="2229"/>
        <end position="2263"/>
    </location>
</feature>
<feature type="compositionally biased region" description="Low complexity" evidence="3">
    <location>
        <begin position="2232"/>
        <end position="2243"/>
    </location>
</feature>
<feature type="repeat" description="TPR" evidence="1">
    <location>
        <begin position="287"/>
        <end position="320"/>
    </location>
</feature>
<feature type="repeat" description="TPR" evidence="1">
    <location>
        <begin position="953"/>
        <end position="986"/>
    </location>
</feature>
<accession>A0A8J2PJC6</accession>
<evidence type="ECO:0008006" key="8">
    <source>
        <dbReference type="Google" id="ProtNLM"/>
    </source>
</evidence>
<feature type="domain" description="CHAT" evidence="4">
    <location>
        <begin position="1389"/>
        <end position="1677"/>
    </location>
</feature>
<feature type="repeat" description="TPR" evidence="1">
    <location>
        <begin position="767"/>
        <end position="800"/>
    </location>
</feature>
<evidence type="ECO:0000256" key="2">
    <source>
        <dbReference type="SAM" id="Coils"/>
    </source>
</evidence>
<dbReference type="PROSITE" id="PS50005">
    <property type="entry name" value="TPR"/>
    <property type="match status" value="10"/>
</dbReference>
<dbReference type="InterPro" id="IPR019734">
    <property type="entry name" value="TPR_rpt"/>
</dbReference>
<dbReference type="Pfam" id="PF13424">
    <property type="entry name" value="TPR_12"/>
    <property type="match status" value="6"/>
</dbReference>
<dbReference type="PANTHER" id="PTHR10098">
    <property type="entry name" value="RAPSYN-RELATED"/>
    <property type="match status" value="1"/>
</dbReference>
<dbReference type="InterPro" id="IPR024983">
    <property type="entry name" value="CHAT_dom"/>
</dbReference>
<dbReference type="FunFam" id="1.25.40.10:FF:000416">
    <property type="entry name" value="Tetratricopeptide repeat protein 28"/>
    <property type="match status" value="1"/>
</dbReference>
<feature type="domain" description="TTC28 C-terminal" evidence="5">
    <location>
        <begin position="1791"/>
        <end position="1894"/>
    </location>
</feature>
<feature type="repeat" description="TPR" evidence="1">
    <location>
        <begin position="99"/>
        <end position="132"/>
    </location>
</feature>
<feature type="region of interest" description="Disordered" evidence="3">
    <location>
        <begin position="1"/>
        <end position="24"/>
    </location>
</feature>
<dbReference type="Proteomes" id="UP000708208">
    <property type="component" value="Unassembled WGS sequence"/>
</dbReference>
<keyword evidence="1" id="KW-0802">TPR repeat</keyword>
<proteinExistence type="predicted"/>
<evidence type="ECO:0000259" key="5">
    <source>
        <dbReference type="Pfam" id="PF26117"/>
    </source>
</evidence>
<evidence type="ECO:0000256" key="1">
    <source>
        <dbReference type="PROSITE-ProRule" id="PRU00339"/>
    </source>
</evidence>
<feature type="region of interest" description="Disordered" evidence="3">
    <location>
        <begin position="1975"/>
        <end position="1997"/>
    </location>
</feature>
<dbReference type="GO" id="GO:0042802">
    <property type="term" value="F:identical protein binding"/>
    <property type="evidence" value="ECO:0007669"/>
    <property type="project" value="InterPro"/>
</dbReference>
<evidence type="ECO:0000313" key="7">
    <source>
        <dbReference type="Proteomes" id="UP000708208"/>
    </source>
</evidence>
<feature type="repeat" description="TPR" evidence="1">
    <location>
        <begin position="607"/>
        <end position="640"/>
    </location>
</feature>
<evidence type="ECO:0000256" key="3">
    <source>
        <dbReference type="SAM" id="MobiDB-lite"/>
    </source>
</evidence>
<organism evidence="6 7">
    <name type="scientific">Allacma fusca</name>
    <dbReference type="NCBI Taxonomy" id="39272"/>
    <lineage>
        <taxon>Eukaryota</taxon>
        <taxon>Metazoa</taxon>
        <taxon>Ecdysozoa</taxon>
        <taxon>Arthropoda</taxon>
        <taxon>Hexapoda</taxon>
        <taxon>Collembola</taxon>
        <taxon>Symphypleona</taxon>
        <taxon>Sminthuridae</taxon>
        <taxon>Allacma</taxon>
    </lineage>
</organism>
<feature type="compositionally biased region" description="Polar residues" evidence="3">
    <location>
        <begin position="2367"/>
        <end position="2379"/>
    </location>
</feature>
<feature type="repeat" description="TPR" evidence="1">
    <location>
        <begin position="487"/>
        <end position="520"/>
    </location>
</feature>
<dbReference type="OrthoDB" id="626167at2759"/>
<name>A0A8J2PJC6_9HEXA</name>
<dbReference type="PANTHER" id="PTHR10098:SF108">
    <property type="entry name" value="TETRATRICOPEPTIDE REPEAT PROTEIN 28"/>
    <property type="match status" value="1"/>
</dbReference>
<feature type="compositionally biased region" description="Polar residues" evidence="3">
    <location>
        <begin position="1981"/>
        <end position="1993"/>
    </location>
</feature>
<protein>
    <recommendedName>
        <fullName evidence="8">CHAT domain-containing protein</fullName>
    </recommendedName>
</protein>
<dbReference type="Pfam" id="PF13181">
    <property type="entry name" value="TPR_8"/>
    <property type="match status" value="3"/>
</dbReference>
<keyword evidence="7" id="KW-1185">Reference proteome</keyword>
<feature type="repeat" description="TPR" evidence="1">
    <location>
        <begin position="863"/>
        <end position="896"/>
    </location>
</feature>
<gene>
    <name evidence="6" type="ORF">AFUS01_LOCUS26614</name>
</gene>
<feature type="repeat" description="TPR" evidence="1">
    <location>
        <begin position="31"/>
        <end position="64"/>
    </location>
</feature>
<sequence length="2379" mass="261039">MSTTISSEGESEASSSARSRPTGTSSRRQIFLDIVRRSNISCQAGDFASAVTLYSEALKIDPNNHILYSNRSAAFIKMGQFSRALQDALKARELNPKWSKPYYRQGIAHNCLRQHPEALAAFSAGLAIDPKSGQLLSGLMEAALKSPLKGKLEPTFNQLEAMKLHKSAFVVISVIGQELLAGGFYSAAVIVLESALKIGTTNVKLKGSVISALSSAYWALNSLEKAINYMQQDLSVAKSLGDVAGECRAYGNLGSAYFSKNNYKEALTSHRYQLVLAMKCKDSHAAAAALTSLGHVYTSIGDYSNALASHKQCVQLVKQMGDLLQEAREIGNVGAVYLVMGDFDNAIDCHTEHLRIAKQLGNTIEEARAYSNLGSSYHYRRNYDQAISFHNQVLKIAQDLHDKNIEARAYAGLGHAARCMGDYSVAKMWHEKQLDMALSTKDKVAEGRACSNLGIVFQLLSDHDAALKLHQSHLSIAISLHDRAGMGRAYGNIGNAYNAMGYYEQAIKYHKQELAISKEVNDRSSEASTQGNLAVAYQALGMYDKALVHYHSHLNISRELKDTSSEACALLNLGNCHSSHGDFAQAVPFYENYLMLSQELSDNEGEAKACHFLGYAHYSLGNFKEAVRYYDQDLVLAKDLQNKNNIARAYCNLGLTHLALGNLDNALECQRLFLAVSHSLKNMSSKFRALGNIGNILLKTKQPEEAIKIYQKQVMLAKTSGDKSLEGSAYGAMGMAQRAVKRFDLALGFHTQELTVFQEINDVRGECRAHCNIGTVHMSLGNYTSAIKSYEEMLERAKDLKDAVSEAHANGNLGIARINLGNYSDGINFFEQQLSVLESLLVTVTQSSANSNGILNSCMVEKGRALSNLGDCYSALGDHEQSIQYYERSLQISTKNLREQERIFRSLGQCNKALGNFPQATHYFEKRLHLVTSANSLSDSESLSSTDSAAEKAGAHEDLGNTHLDMGNFDQALNSYQQQLEVAKENQHRGMESTAVSNLGKAFHLMSNHSEALRYHEMDLRISEEIKSLSGRSRAIRNIGDVYESMGNFEQALRCQEQHLSLASQVEDNLTKATAFSSVGRVHHALGNNIQAVAYLQQALQIVEKLPNADLSHKTKEEEAKIRHFLGLALWRHGDLETALVHLEKSTDLLEMVRIHAGSTENSLALFDRQIASYQALQRILVPIGRTDVTLLVAEKSRNLANTRLKLSPNILNFPGYTWSPNSLNSVEALTQRINRLRSAVLYFSIAGSYLYSWLLIPERGIVKFHETCIDDENDDELPSTMGSLLEKYIQGTRDALGIDFSTKTTEGEENDLWSQHMEELGDKLNQDGDKTGFLRMVSRNHRFNCSSYSLSSLFSVGSATGSVKSSPASRPGSIRSKNNNFNWQGPSCLRSLYQMLIGPFEDELNILDKTCFRELVLVLETDLLLVPFPILRESPNDEYLCEKFKLIVAPSISSIRSHGKSKQNKNVEMGLPLVVGNPSIPADVAEQWGWKEIQRAENEAIVVAEILQCQPFLGNNATKENILQEISSAECVHFATHISWKLSAIILAPPALSESQEEDAAFSEYLLTAAEILKMRISAKLVVLSSCHVRDKHGIASGDGVISLAKALLAAGAMSVIITLWPVPEAASKTFFRALYSSLLQGSRVSHAITEAMLTVQHTKHFSHPANWSGYLLMGSDVQLSHKVPLTSQSLWELMKSPERSRDALRVTLHLVEKSLQRINNSQNNAMYTTQKSIENKVGGVSGWKDILMSVGFRFEPATNGLPAAVFFPQCDPGEKLTKASANLQALLGLSPPSLHALSKLLSTPEAGDDVISILRQAISEMSLGDSNADKSVEVKINVKLWGIAGCHELLASLGFDLIEVGENEVILGVGKHVNSRMLQLALQATLALFDSQLESNDNSSFSRSLSLESLELPPEELCLSSMPPAAYLPMRQQIPMGKGAFTSYVRSRGEPDGHTNLNISISRDQFEVHFPPKPAVPPIQSSRPSAPTLSNGPPVPSVRANYHGLVVQRNDSSSSGSSMTDWENGVSTVRRRAPPLPPCHPDPLIALALKNTNLGFGSRSDSEFLRSNPEKNSKKVTWKAEMMPESENKPWLKVRNVFPGKCQENGAVHEHSNKPLMRELPLNEVYHERNHGLGLAPPLSKLIMTNRLNLSQIETASNDCKSDTEGGAMSMDESLSTFDQLSLAEDSCAESSSKAFPPVARKRAFHAKSSNPMPDHKNLSINLTNLAAGSSSSSSKSSPSDLSRRDEGDGRSLTDSQYGSYSPSMAQNNLIQSAAAVYFASRVNESIPENLPAAAVAATNSSTKDGVIRGMDKVSAVLFGKGSNITHMVNAIEMRNSREKDREPGESRPRSAKHSPVRAKANIPVNLSSCGQKSSEC</sequence>
<dbReference type="Pfam" id="PF26117">
    <property type="entry name" value="TTC28_C"/>
    <property type="match status" value="1"/>
</dbReference>
<feature type="region of interest" description="Disordered" evidence="3">
    <location>
        <begin position="2337"/>
        <end position="2379"/>
    </location>
</feature>
<keyword evidence="2" id="KW-0175">Coiled coil</keyword>
<feature type="repeat" description="TPR" evidence="1">
    <location>
        <begin position="367"/>
        <end position="400"/>
    </location>
</feature>
<feature type="coiled-coil region" evidence="2">
    <location>
        <begin position="780"/>
        <end position="810"/>
    </location>
</feature>
<feature type="compositionally biased region" description="Basic and acidic residues" evidence="3">
    <location>
        <begin position="2337"/>
        <end position="2351"/>
    </location>
</feature>
<feature type="compositionally biased region" description="Basic and acidic residues" evidence="3">
    <location>
        <begin position="2244"/>
        <end position="2254"/>
    </location>
</feature>